<sequence>MTRTTPELPSPSLNFRTKPAGRHLAQTDLVCTRPNYNPVSNLEPFSPKPETLPKDPAALFSDNNVKVKIQRKRFNLITSFLQHVRNR</sequence>
<gene>
    <name evidence="2" type="ORF">AVEN_187041_1</name>
</gene>
<protein>
    <submittedName>
        <fullName evidence="2">Uncharacterized protein</fullName>
    </submittedName>
</protein>
<feature type="compositionally biased region" description="Polar residues" evidence="1">
    <location>
        <begin position="1"/>
        <end position="15"/>
    </location>
</feature>
<dbReference type="EMBL" id="BGPR01012006">
    <property type="protein sequence ID" value="GBN54060.1"/>
    <property type="molecule type" value="Genomic_DNA"/>
</dbReference>
<comment type="caution">
    <text evidence="2">The sequence shown here is derived from an EMBL/GenBank/DDBJ whole genome shotgun (WGS) entry which is preliminary data.</text>
</comment>
<organism evidence="2 3">
    <name type="scientific">Araneus ventricosus</name>
    <name type="common">Orbweaver spider</name>
    <name type="synonym">Epeira ventricosa</name>
    <dbReference type="NCBI Taxonomy" id="182803"/>
    <lineage>
        <taxon>Eukaryota</taxon>
        <taxon>Metazoa</taxon>
        <taxon>Ecdysozoa</taxon>
        <taxon>Arthropoda</taxon>
        <taxon>Chelicerata</taxon>
        <taxon>Arachnida</taxon>
        <taxon>Araneae</taxon>
        <taxon>Araneomorphae</taxon>
        <taxon>Entelegynae</taxon>
        <taxon>Araneoidea</taxon>
        <taxon>Araneidae</taxon>
        <taxon>Araneus</taxon>
    </lineage>
</organism>
<keyword evidence="3" id="KW-1185">Reference proteome</keyword>
<reference evidence="2 3" key="1">
    <citation type="journal article" date="2019" name="Sci. Rep.">
        <title>Orb-weaving spider Araneus ventricosus genome elucidates the spidroin gene catalogue.</title>
        <authorList>
            <person name="Kono N."/>
            <person name="Nakamura H."/>
            <person name="Ohtoshi R."/>
            <person name="Moran D.A.P."/>
            <person name="Shinohara A."/>
            <person name="Yoshida Y."/>
            <person name="Fujiwara M."/>
            <person name="Mori M."/>
            <person name="Tomita M."/>
            <person name="Arakawa K."/>
        </authorList>
    </citation>
    <scope>NUCLEOTIDE SEQUENCE [LARGE SCALE GENOMIC DNA]</scope>
</reference>
<evidence type="ECO:0000313" key="3">
    <source>
        <dbReference type="Proteomes" id="UP000499080"/>
    </source>
</evidence>
<name>A0A4Y2PU09_ARAVE</name>
<accession>A0A4Y2PU09</accession>
<dbReference type="Proteomes" id="UP000499080">
    <property type="component" value="Unassembled WGS sequence"/>
</dbReference>
<feature type="region of interest" description="Disordered" evidence="1">
    <location>
        <begin position="1"/>
        <end position="21"/>
    </location>
</feature>
<proteinExistence type="predicted"/>
<evidence type="ECO:0000313" key="2">
    <source>
        <dbReference type="EMBL" id="GBN54060.1"/>
    </source>
</evidence>
<dbReference type="AlphaFoldDB" id="A0A4Y2PU09"/>
<evidence type="ECO:0000256" key="1">
    <source>
        <dbReference type="SAM" id="MobiDB-lite"/>
    </source>
</evidence>